<organism evidence="2 3">
    <name type="scientific">Tetragonisca angustula</name>
    <dbReference type="NCBI Taxonomy" id="166442"/>
    <lineage>
        <taxon>Eukaryota</taxon>
        <taxon>Metazoa</taxon>
        <taxon>Ecdysozoa</taxon>
        <taxon>Arthropoda</taxon>
        <taxon>Hexapoda</taxon>
        <taxon>Insecta</taxon>
        <taxon>Pterygota</taxon>
        <taxon>Neoptera</taxon>
        <taxon>Endopterygota</taxon>
        <taxon>Hymenoptera</taxon>
        <taxon>Apocrita</taxon>
        <taxon>Aculeata</taxon>
        <taxon>Apoidea</taxon>
        <taxon>Anthophila</taxon>
        <taxon>Apidae</taxon>
        <taxon>Tetragonisca</taxon>
    </lineage>
</organism>
<feature type="compositionally biased region" description="Low complexity" evidence="1">
    <location>
        <begin position="272"/>
        <end position="289"/>
    </location>
</feature>
<dbReference type="EMBL" id="JAWNGG020000175">
    <property type="protein sequence ID" value="KAK9298393.1"/>
    <property type="molecule type" value="Genomic_DNA"/>
</dbReference>
<evidence type="ECO:0000313" key="3">
    <source>
        <dbReference type="Proteomes" id="UP001432146"/>
    </source>
</evidence>
<dbReference type="AlphaFoldDB" id="A0AAW0ZNY9"/>
<feature type="compositionally biased region" description="Basic residues" evidence="1">
    <location>
        <begin position="57"/>
        <end position="67"/>
    </location>
</feature>
<feature type="compositionally biased region" description="Polar residues" evidence="1">
    <location>
        <begin position="130"/>
        <end position="140"/>
    </location>
</feature>
<feature type="compositionally biased region" description="Basic and acidic residues" evidence="1">
    <location>
        <begin position="102"/>
        <end position="112"/>
    </location>
</feature>
<feature type="region of interest" description="Disordered" evidence="1">
    <location>
        <begin position="84"/>
        <end position="312"/>
    </location>
</feature>
<name>A0AAW0ZNY9_9HYME</name>
<feature type="compositionally biased region" description="Polar residues" evidence="1">
    <location>
        <begin position="43"/>
        <end position="55"/>
    </location>
</feature>
<evidence type="ECO:0000256" key="1">
    <source>
        <dbReference type="SAM" id="MobiDB-lite"/>
    </source>
</evidence>
<dbReference type="Proteomes" id="UP001432146">
    <property type="component" value="Unassembled WGS sequence"/>
</dbReference>
<feature type="compositionally biased region" description="Basic and acidic residues" evidence="1">
    <location>
        <begin position="178"/>
        <end position="198"/>
    </location>
</feature>
<comment type="caution">
    <text evidence="2">The sequence shown here is derived from an EMBL/GenBank/DDBJ whole genome shotgun (WGS) entry which is preliminary data.</text>
</comment>
<proteinExistence type="predicted"/>
<feature type="compositionally biased region" description="Polar residues" evidence="1">
    <location>
        <begin position="218"/>
        <end position="227"/>
    </location>
</feature>
<sequence length="502" mass="56446">MGKTPKKATSGGDERNLYNWRLKATTAPPNPSETSLHKRQRESTISNRSKLSTLQKKVPHNPRKNFKKKIETSTKFELARIAKLTTDNPDRAAGSSKKKKLIVPERSEESDAVKMQPESEEADAKLNPTVEMTSTKTDSSQDAEESDEKCDHATGKSVAVLKTQEALETQEVNNEIVVVEKEEPKRQKKVSNSDKSQEVEDSEESNLNLQFEVEDIVENTSTETTNDADLKKEDDEKCPSEAEATKNDTQEKEDLQSESQTETESNSVDVLEFTTSEMSETSETPSQSEVQKEKEEEKEKPEDGASKNASFVSYDPSIMLKDVQIKLNDCLKENSKLYDMGNASHSTLNQPMKDMSFGKTLRSISGRRSLSRMRHVTLREHRYSPSDSMFVNTSSASLPPDETIDYKILRYSSNLSDTLSTNGSPVDRKRKQDAEDWNSMKKQKIEAENSLLHSPISLLKGLRKPIQVSTPVSELKFQSDKLELDENGKSADEGSKKWCVIM</sequence>
<feature type="region of interest" description="Disordered" evidence="1">
    <location>
        <begin position="24"/>
        <end position="72"/>
    </location>
</feature>
<feature type="compositionally biased region" description="Basic and acidic residues" evidence="1">
    <location>
        <begin position="290"/>
        <end position="305"/>
    </location>
</feature>
<accession>A0AAW0ZNY9</accession>
<keyword evidence="3" id="KW-1185">Reference proteome</keyword>
<protein>
    <submittedName>
        <fullName evidence="2">Uncharacterized protein</fullName>
    </submittedName>
</protein>
<evidence type="ECO:0000313" key="2">
    <source>
        <dbReference type="EMBL" id="KAK9298393.1"/>
    </source>
</evidence>
<feature type="compositionally biased region" description="Basic and acidic residues" evidence="1">
    <location>
        <begin position="228"/>
        <end position="255"/>
    </location>
</feature>
<gene>
    <name evidence="2" type="ORF">QLX08_008292</name>
</gene>
<reference evidence="2 3" key="1">
    <citation type="submission" date="2024-05" db="EMBL/GenBank/DDBJ databases">
        <title>The nuclear and mitochondrial genome assemblies of Tetragonisca angustula (Apidae: Meliponini), a tiny yet remarkable pollinator in the Neotropics.</title>
        <authorList>
            <person name="Ferrari R."/>
            <person name="Ricardo P.C."/>
            <person name="Dias F.C."/>
            <person name="Araujo N.S."/>
            <person name="Soares D.O."/>
            <person name="Zhou Q.-S."/>
            <person name="Zhu C.-D."/>
            <person name="Coutinho L."/>
            <person name="Airas M.C."/>
            <person name="Batista T.M."/>
        </authorList>
    </citation>
    <scope>NUCLEOTIDE SEQUENCE [LARGE SCALE GENOMIC DNA]</scope>
    <source>
        <strain evidence="2">ASF017062</strain>
        <tissue evidence="2">Abdomen</tissue>
    </source>
</reference>